<dbReference type="Gene3D" id="3.30.70.1400">
    <property type="entry name" value="Aminomethyltransferase beta-barrel domains"/>
    <property type="match status" value="1"/>
</dbReference>
<dbReference type="NCBIfam" id="NF007110">
    <property type="entry name" value="PRK09559.1"/>
    <property type="match status" value="1"/>
</dbReference>
<protein>
    <recommendedName>
        <fullName evidence="1">tRNA-modifying protein YgfZ-like beta-barrel domain-containing protein</fullName>
    </recommendedName>
</protein>
<dbReference type="GO" id="GO:0016226">
    <property type="term" value="P:iron-sulfur cluster assembly"/>
    <property type="evidence" value="ECO:0007669"/>
    <property type="project" value="TreeGrafter"/>
</dbReference>
<feature type="domain" description="tRNA-modifying protein YgfZ-like beta-barrel" evidence="1">
    <location>
        <begin position="241"/>
        <end position="307"/>
    </location>
</feature>
<dbReference type="Gene3D" id="2.40.30.160">
    <property type="match status" value="1"/>
</dbReference>
<accession>A0A1I1HD27</accession>
<dbReference type="InterPro" id="IPR045179">
    <property type="entry name" value="YgfZ/GcvT"/>
</dbReference>
<dbReference type="PANTHER" id="PTHR22602">
    <property type="entry name" value="TRANSFERASE CAF17, MITOCHONDRIAL-RELATED"/>
    <property type="match status" value="1"/>
</dbReference>
<dbReference type="STRING" id="1123010.SAMN02745724_01157"/>
<dbReference type="AlphaFoldDB" id="A0A1I1HD27"/>
<dbReference type="PANTHER" id="PTHR22602:SF0">
    <property type="entry name" value="TRANSFERASE CAF17, MITOCHONDRIAL-RELATED"/>
    <property type="match status" value="1"/>
</dbReference>
<gene>
    <name evidence="2" type="ORF">SAMN02745724_01157</name>
</gene>
<dbReference type="NCBIfam" id="TIGR03317">
    <property type="entry name" value="ygfZ_signature"/>
    <property type="match status" value="1"/>
</dbReference>
<dbReference type="InterPro" id="IPR017703">
    <property type="entry name" value="YgfZ/GCV_T_CS"/>
</dbReference>
<organism evidence="2 3">
    <name type="scientific">Pseudoalteromonas denitrificans DSM 6059</name>
    <dbReference type="NCBI Taxonomy" id="1123010"/>
    <lineage>
        <taxon>Bacteria</taxon>
        <taxon>Pseudomonadati</taxon>
        <taxon>Pseudomonadota</taxon>
        <taxon>Gammaproteobacteria</taxon>
        <taxon>Alteromonadales</taxon>
        <taxon>Pseudoalteromonadaceae</taxon>
        <taxon>Pseudoalteromonas</taxon>
    </lineage>
</organism>
<dbReference type="Proteomes" id="UP000198862">
    <property type="component" value="Unassembled WGS sequence"/>
</dbReference>
<evidence type="ECO:0000259" key="1">
    <source>
        <dbReference type="Pfam" id="PF21130"/>
    </source>
</evidence>
<reference evidence="2 3" key="1">
    <citation type="submission" date="2016-10" db="EMBL/GenBank/DDBJ databases">
        <authorList>
            <person name="de Groot N.N."/>
        </authorList>
    </citation>
    <scope>NUCLEOTIDE SEQUENCE [LARGE SCALE GENOMIC DNA]</scope>
    <source>
        <strain evidence="2 3">DSM 6059</strain>
    </source>
</reference>
<dbReference type="PIRSF" id="PIRSF006487">
    <property type="entry name" value="GcvT"/>
    <property type="match status" value="1"/>
</dbReference>
<proteinExistence type="predicted"/>
<sequence length="325" mass="36795">MFSTSNTLLYADKLTDFNMPMPHIYACHLSDQLIQFTGPDKKSYLHGQITQDVNLLTNDALLWAGQCDAKGKLWSILRLFNFQDDYFAITSKDEIENALAEFKKYAVFAKVDIEQNKNHQLVGLFGDDLSAVLSELEIILPTENNSTIDFKFGKAIKLDNNRLILCIDKKAQLPSCITLLESEQKWQSLSILAGEPKLNNQAIAEYVPQMVNLQAIGGISFKKGCYKGQETVARMKFLGKNKRAMYILEANTNKPFEATEVEQQLGENWRRAGKLIQTSFDIDTNRAYALAIMPNDLALDTLLRTKQENPISIEIKPLPYSLIEE</sequence>
<name>A0A1I1HD27_9GAMM</name>
<dbReference type="Gene3D" id="3.30.70.1630">
    <property type="match status" value="1"/>
</dbReference>
<dbReference type="Pfam" id="PF21130">
    <property type="entry name" value="YgfZ_barrel"/>
    <property type="match status" value="1"/>
</dbReference>
<dbReference type="InterPro" id="IPR048451">
    <property type="entry name" value="YgfZ_barrel"/>
</dbReference>
<dbReference type="SUPFAM" id="SSF101790">
    <property type="entry name" value="Aminomethyltransferase beta-barrel domain"/>
    <property type="match status" value="1"/>
</dbReference>
<dbReference type="EMBL" id="FOLO01000006">
    <property type="protein sequence ID" value="SFC21854.1"/>
    <property type="molecule type" value="Genomic_DNA"/>
</dbReference>
<evidence type="ECO:0000313" key="3">
    <source>
        <dbReference type="Proteomes" id="UP000198862"/>
    </source>
</evidence>
<evidence type="ECO:0000313" key="2">
    <source>
        <dbReference type="EMBL" id="SFC21854.1"/>
    </source>
</evidence>
<keyword evidence="3" id="KW-1185">Reference proteome</keyword>
<dbReference type="SUPFAM" id="SSF103025">
    <property type="entry name" value="Folate-binding domain"/>
    <property type="match status" value="1"/>
</dbReference>
<dbReference type="InterPro" id="IPR029043">
    <property type="entry name" value="GcvT/YgfZ_C"/>
</dbReference>